<comment type="caution">
    <text evidence="1">The sequence shown here is derived from an EMBL/GenBank/DDBJ whole genome shotgun (WGS) entry which is preliminary data.</text>
</comment>
<keyword evidence="2" id="KW-1185">Reference proteome</keyword>
<reference evidence="1" key="1">
    <citation type="submission" date="2021-06" db="EMBL/GenBank/DDBJ databases">
        <authorList>
            <person name="Kallberg Y."/>
            <person name="Tangrot J."/>
            <person name="Rosling A."/>
        </authorList>
    </citation>
    <scope>NUCLEOTIDE SEQUENCE</scope>
    <source>
        <strain evidence="1">MA461A</strain>
    </source>
</reference>
<organism evidence="1 2">
    <name type="scientific">Racocetra persica</name>
    <dbReference type="NCBI Taxonomy" id="160502"/>
    <lineage>
        <taxon>Eukaryota</taxon>
        <taxon>Fungi</taxon>
        <taxon>Fungi incertae sedis</taxon>
        <taxon>Mucoromycota</taxon>
        <taxon>Glomeromycotina</taxon>
        <taxon>Glomeromycetes</taxon>
        <taxon>Diversisporales</taxon>
        <taxon>Gigasporaceae</taxon>
        <taxon>Racocetra</taxon>
    </lineage>
</organism>
<dbReference type="Proteomes" id="UP000789920">
    <property type="component" value="Unassembled WGS sequence"/>
</dbReference>
<dbReference type="EMBL" id="CAJVQC010051213">
    <property type="protein sequence ID" value="CAG8790091.1"/>
    <property type="molecule type" value="Genomic_DNA"/>
</dbReference>
<evidence type="ECO:0000313" key="1">
    <source>
        <dbReference type="EMBL" id="CAG8790091.1"/>
    </source>
</evidence>
<accession>A0ACA9REV1</accession>
<protein>
    <submittedName>
        <fullName evidence="1">35346_t:CDS:1</fullName>
    </submittedName>
</protein>
<proteinExistence type="predicted"/>
<sequence length="117" mass="13511">MPRSNSEPVEIVEIGGYIWKDGHSFFGNFQGIQSNERDWIDAKIFDPDRFLRNNDSIRSKNADIANNKSAFVPFGGGAKLWAVIEVKMFLVALLTRYDIEFVNKNQELELFWKTSIH</sequence>
<evidence type="ECO:0000313" key="2">
    <source>
        <dbReference type="Proteomes" id="UP000789920"/>
    </source>
</evidence>
<gene>
    <name evidence="1" type="ORF">RPERSI_LOCUS18989</name>
</gene>
<name>A0ACA9REV1_9GLOM</name>
<feature type="non-terminal residue" evidence="1">
    <location>
        <position position="117"/>
    </location>
</feature>